<evidence type="ECO:0000313" key="3">
    <source>
        <dbReference type="Proteomes" id="UP000481852"/>
    </source>
</evidence>
<evidence type="ECO:0000313" key="2">
    <source>
        <dbReference type="EMBL" id="MSS14374.1"/>
    </source>
</evidence>
<keyword evidence="3" id="KW-1185">Reference proteome</keyword>
<feature type="transmembrane region" description="Helical" evidence="1">
    <location>
        <begin position="168"/>
        <end position="194"/>
    </location>
</feature>
<comment type="caution">
    <text evidence="2">The sequence shown here is derived from an EMBL/GenBank/DDBJ whole genome shotgun (WGS) entry which is preliminary data.</text>
</comment>
<feature type="transmembrane region" description="Helical" evidence="1">
    <location>
        <begin position="134"/>
        <end position="156"/>
    </location>
</feature>
<gene>
    <name evidence="2" type="ORF">FYJ35_04855</name>
</gene>
<keyword evidence="1" id="KW-1133">Transmembrane helix</keyword>
<sequence length="235" mass="25893">MHAQLKFELQKLKFQSIYRMILLLSLLSSFGILIRSVVAKAPLTSIIVTDGGIFRIIFWFVCGYVICGIFSEDYHDKTMKAVLPLSQSRGIYLGAKVLIATVYCVFAFLIFFLTKDLAGCLLYNDAGVDLISGILFPIVGALSGIFVIVCLAAAVITLTENEAITAGVVFGAIILMMILENISIIASFVPTYWINSFYNSPARTGMLFPVSIILLIAVFLLLLATRVFCKKDLYT</sequence>
<feature type="transmembrane region" description="Helical" evidence="1">
    <location>
        <begin position="21"/>
        <end position="41"/>
    </location>
</feature>
<evidence type="ECO:0000256" key="1">
    <source>
        <dbReference type="SAM" id="Phobius"/>
    </source>
</evidence>
<organism evidence="2 3">
    <name type="scientific">Porcincola intestinalis</name>
    <dbReference type="NCBI Taxonomy" id="2606632"/>
    <lineage>
        <taxon>Bacteria</taxon>
        <taxon>Bacillati</taxon>
        <taxon>Bacillota</taxon>
        <taxon>Clostridia</taxon>
        <taxon>Lachnospirales</taxon>
        <taxon>Lachnospiraceae</taxon>
        <taxon>Porcincola</taxon>
    </lineage>
</organism>
<dbReference type="AlphaFoldDB" id="A0A6L5X659"/>
<dbReference type="RefSeq" id="WP_154523965.1">
    <property type="nucleotide sequence ID" value="NZ_VULZ01000003.1"/>
</dbReference>
<proteinExistence type="predicted"/>
<reference evidence="2 3" key="1">
    <citation type="submission" date="2019-08" db="EMBL/GenBank/DDBJ databases">
        <title>In-depth cultivation of the pig gut microbiome towards novel bacterial diversity and tailored functional studies.</title>
        <authorList>
            <person name="Wylensek D."/>
            <person name="Hitch T.C.A."/>
            <person name="Clavel T."/>
        </authorList>
    </citation>
    <scope>NUCLEOTIDE SEQUENCE [LARGE SCALE GENOMIC DNA]</scope>
    <source>
        <strain evidence="2 3">Oil+RF-744-WCA-WT-11</strain>
    </source>
</reference>
<accession>A0A6L5X659</accession>
<feature type="transmembrane region" description="Helical" evidence="1">
    <location>
        <begin position="53"/>
        <end position="70"/>
    </location>
</feature>
<feature type="transmembrane region" description="Helical" evidence="1">
    <location>
        <begin position="206"/>
        <end position="229"/>
    </location>
</feature>
<feature type="transmembrane region" description="Helical" evidence="1">
    <location>
        <begin position="91"/>
        <end position="114"/>
    </location>
</feature>
<keyword evidence="1" id="KW-0472">Membrane</keyword>
<protein>
    <submittedName>
        <fullName evidence="2">Uncharacterized protein</fullName>
    </submittedName>
</protein>
<name>A0A6L5X659_9FIRM</name>
<dbReference type="EMBL" id="VULZ01000003">
    <property type="protein sequence ID" value="MSS14374.1"/>
    <property type="molecule type" value="Genomic_DNA"/>
</dbReference>
<dbReference type="Proteomes" id="UP000481852">
    <property type="component" value="Unassembled WGS sequence"/>
</dbReference>
<keyword evidence="1" id="KW-0812">Transmembrane</keyword>